<dbReference type="FunFam" id="1.20.1250.20:FF:000249">
    <property type="entry name" value="facilitated trehalose transporter Tret1"/>
    <property type="match status" value="1"/>
</dbReference>
<feature type="transmembrane region" description="Helical" evidence="6">
    <location>
        <begin position="372"/>
        <end position="393"/>
    </location>
</feature>
<keyword evidence="8" id="KW-1185">Reference proteome</keyword>
<keyword evidence="2 6" id="KW-0812">Transmembrane</keyword>
<feature type="transmembrane region" description="Helical" evidence="6">
    <location>
        <begin position="92"/>
        <end position="110"/>
    </location>
</feature>
<feature type="transmembrane region" description="Helical" evidence="6">
    <location>
        <begin position="305"/>
        <end position="327"/>
    </location>
</feature>
<feature type="transmembrane region" description="Helical" evidence="6">
    <location>
        <begin position="206"/>
        <end position="224"/>
    </location>
</feature>
<comment type="subcellular location">
    <subcellularLocation>
        <location evidence="1">Membrane</location>
        <topology evidence="1">Multi-pass membrane protein</topology>
    </subcellularLocation>
</comment>
<evidence type="ECO:0000256" key="1">
    <source>
        <dbReference type="ARBA" id="ARBA00004141"/>
    </source>
</evidence>
<dbReference type="GO" id="GO:0016020">
    <property type="term" value="C:membrane"/>
    <property type="evidence" value="ECO:0007669"/>
    <property type="project" value="UniProtKB-SubCell"/>
</dbReference>
<reference evidence="9 10" key="1">
    <citation type="submission" date="2025-04" db="UniProtKB">
        <authorList>
            <consortium name="RefSeq"/>
        </authorList>
    </citation>
    <scope>IDENTIFICATION</scope>
</reference>
<dbReference type="PROSITE" id="PS00216">
    <property type="entry name" value="SUGAR_TRANSPORT_1"/>
    <property type="match status" value="1"/>
</dbReference>
<evidence type="ECO:0000313" key="9">
    <source>
        <dbReference type="RefSeq" id="XP_011494573.1"/>
    </source>
</evidence>
<feature type="transmembrane region" description="Helical" evidence="6">
    <location>
        <begin position="347"/>
        <end position="365"/>
    </location>
</feature>
<feature type="transmembrane region" description="Helical" evidence="6">
    <location>
        <begin position="50"/>
        <end position="72"/>
    </location>
</feature>
<dbReference type="InterPro" id="IPR050549">
    <property type="entry name" value="MFS_Trehalose_Transporter"/>
</dbReference>
<feature type="transmembrane region" description="Helical" evidence="6">
    <location>
        <begin position="146"/>
        <end position="167"/>
    </location>
</feature>
<dbReference type="InterPro" id="IPR005828">
    <property type="entry name" value="MFS_sugar_transport-like"/>
</dbReference>
<evidence type="ECO:0000256" key="5">
    <source>
        <dbReference type="ARBA" id="ARBA00023180"/>
    </source>
</evidence>
<dbReference type="InterPro" id="IPR036259">
    <property type="entry name" value="MFS_trans_sf"/>
</dbReference>
<dbReference type="Gene3D" id="1.20.1250.20">
    <property type="entry name" value="MFS general substrate transporter like domains"/>
    <property type="match status" value="1"/>
</dbReference>
<gene>
    <name evidence="9 10" type="primary">LOC105359636</name>
</gene>
<keyword evidence="5" id="KW-0325">Glycoprotein</keyword>
<evidence type="ECO:0000256" key="3">
    <source>
        <dbReference type="ARBA" id="ARBA00022989"/>
    </source>
</evidence>
<dbReference type="PANTHER" id="PTHR48021">
    <property type="match status" value="1"/>
</dbReference>
<dbReference type="GO" id="GO:0022857">
    <property type="term" value="F:transmembrane transporter activity"/>
    <property type="evidence" value="ECO:0007669"/>
    <property type="project" value="InterPro"/>
</dbReference>
<dbReference type="RefSeq" id="XP_011494574.1">
    <property type="nucleotide sequence ID" value="XM_011496272.1"/>
</dbReference>
<dbReference type="PRINTS" id="PR00171">
    <property type="entry name" value="SUGRTRNSPORT"/>
</dbReference>
<feature type="domain" description="Major facilitator superfamily (MFS) profile" evidence="7">
    <location>
        <begin position="24"/>
        <end position="504"/>
    </location>
</feature>
<feature type="transmembrane region" description="Helical" evidence="6">
    <location>
        <begin position="413"/>
        <end position="437"/>
    </location>
</feature>
<accession>A0AAJ6VLH8</accession>
<dbReference type="SUPFAM" id="SSF103473">
    <property type="entry name" value="MFS general substrate transporter"/>
    <property type="match status" value="1"/>
</dbReference>
<dbReference type="AlphaFoldDB" id="A0AAJ6VLH8"/>
<protein>
    <submittedName>
        <fullName evidence="9 10">Facilitated trehalose transporter Tret1-like</fullName>
    </submittedName>
</protein>
<dbReference type="GeneID" id="105359636"/>
<dbReference type="Pfam" id="PF00083">
    <property type="entry name" value="Sugar_tr"/>
    <property type="match status" value="1"/>
</dbReference>
<dbReference type="Proteomes" id="UP000695007">
    <property type="component" value="Unplaced"/>
</dbReference>
<feature type="transmembrane region" description="Helical" evidence="6">
    <location>
        <begin position="122"/>
        <end position="140"/>
    </location>
</feature>
<keyword evidence="4 6" id="KW-0472">Membrane</keyword>
<dbReference type="InterPro" id="IPR005829">
    <property type="entry name" value="Sugar_transporter_CS"/>
</dbReference>
<dbReference type="InterPro" id="IPR003663">
    <property type="entry name" value="Sugar/inositol_transpt"/>
</dbReference>
<dbReference type="RefSeq" id="XP_011494573.1">
    <property type="nucleotide sequence ID" value="XM_011496271.1"/>
</dbReference>
<organism evidence="8 9">
    <name type="scientific">Ceratosolen solmsi marchali</name>
    <dbReference type="NCBI Taxonomy" id="326594"/>
    <lineage>
        <taxon>Eukaryota</taxon>
        <taxon>Metazoa</taxon>
        <taxon>Ecdysozoa</taxon>
        <taxon>Arthropoda</taxon>
        <taxon>Hexapoda</taxon>
        <taxon>Insecta</taxon>
        <taxon>Pterygota</taxon>
        <taxon>Neoptera</taxon>
        <taxon>Endopterygota</taxon>
        <taxon>Hymenoptera</taxon>
        <taxon>Apocrita</taxon>
        <taxon>Proctotrupomorpha</taxon>
        <taxon>Chalcidoidea</taxon>
        <taxon>Agaonidae</taxon>
        <taxon>Agaoninae</taxon>
        <taxon>Ceratosolen</taxon>
    </lineage>
</organism>
<evidence type="ECO:0000256" key="6">
    <source>
        <dbReference type="SAM" id="Phobius"/>
    </source>
</evidence>
<dbReference type="PANTHER" id="PTHR48021:SF32">
    <property type="entry name" value="FACILITATED TREHALOSE TRANSPORTER TRET1-2 HOMOLOG-LIKE PROTEIN"/>
    <property type="match status" value="1"/>
</dbReference>
<feature type="transmembrane region" description="Helical" evidence="6">
    <location>
        <begin position="449"/>
        <end position="470"/>
    </location>
</feature>
<keyword evidence="3 6" id="KW-1133">Transmembrane helix</keyword>
<evidence type="ECO:0000313" key="10">
    <source>
        <dbReference type="RefSeq" id="XP_011494574.1"/>
    </source>
</evidence>
<dbReference type="InterPro" id="IPR020846">
    <property type="entry name" value="MFS_dom"/>
</dbReference>
<evidence type="ECO:0000259" key="7">
    <source>
        <dbReference type="PROSITE" id="PS50850"/>
    </source>
</evidence>
<evidence type="ECO:0000256" key="2">
    <source>
        <dbReference type="ARBA" id="ARBA00022692"/>
    </source>
</evidence>
<evidence type="ECO:0000313" key="8">
    <source>
        <dbReference type="Proteomes" id="UP000695007"/>
    </source>
</evidence>
<dbReference type="PROSITE" id="PS50850">
    <property type="entry name" value="MFS"/>
    <property type="match status" value="1"/>
</dbReference>
<feature type="transmembrane region" description="Helical" evidence="6">
    <location>
        <begin position="179"/>
        <end position="200"/>
    </location>
</feature>
<feature type="transmembrane region" description="Helical" evidence="6">
    <location>
        <begin position="482"/>
        <end position="500"/>
    </location>
</feature>
<name>A0AAJ6VLH8_9HYME</name>
<evidence type="ECO:0000256" key="4">
    <source>
        <dbReference type="ARBA" id="ARBA00023136"/>
    </source>
</evidence>
<proteinExistence type="predicted"/>
<sequence length="530" mass="60062">MEKDRDESSEKQSLCINSNKLDDSVKDNLIEEQLNGFDTPIIRKYSFRHIFPQIIVGCIAHCIVIQVGINMAYSTILEDGLKKEFSLTIDQISWIASLVTISVPLGSLIVGPLMDLFGRKKICLISCIINIVSSIILVLANSVTLIYIARVTAGFSSGLSSVSIVYISEITHPQIRPMLLCFNSVFVSLGILITYCFGIWLTWNQMAIAFILLNSCVLFILLFIPESPYWLMYFGKKELTGHINQIENILRLLNKSEEMYREELRRISAISEKQHTDNELKSSITRRLLYFYEQLKHPTVYKPSIILFTLFLIQQLTGSYVIIFYALSVFENVGGKFGNGLDKYGAMVILGVIRFLLSIIASLFSKKFGRRTLCIISSLGMAFSMFFSGMYIYLTSSYDENGKLKEIMVKQNWVILIIILFYVSTSCFGFTIIPWTLIGELLPISVRGVLGGIMISIAYIMMFGMIKGYVYMMDEMGAQGTFFFFSAASFIGAVFVYIFLPETLGKSFSEIEQYFSKDGEEELPTERINT</sequence>
<dbReference type="KEGG" id="csol:105359636"/>